<evidence type="ECO:0000313" key="3">
    <source>
        <dbReference type="Proteomes" id="UP000011550"/>
    </source>
</evidence>
<dbReference type="OrthoDB" id="270566at2157"/>
<dbReference type="AlphaFoldDB" id="M0I093"/>
<protein>
    <recommendedName>
        <fullName evidence="4">CARDB domain-containing protein</fullName>
    </recommendedName>
</protein>
<keyword evidence="3" id="KW-1185">Reference proteome</keyword>
<accession>M0I093</accession>
<dbReference type="Gene3D" id="2.60.40.1240">
    <property type="match status" value="1"/>
</dbReference>
<proteinExistence type="predicted"/>
<evidence type="ECO:0000256" key="1">
    <source>
        <dbReference type="ARBA" id="ARBA00022729"/>
    </source>
</evidence>
<organism evidence="2 3">
    <name type="scientific">Haloferax mucosum ATCC BAA-1512</name>
    <dbReference type="NCBI Taxonomy" id="662479"/>
    <lineage>
        <taxon>Archaea</taxon>
        <taxon>Methanobacteriati</taxon>
        <taxon>Methanobacteriota</taxon>
        <taxon>Stenosarchaea group</taxon>
        <taxon>Halobacteria</taxon>
        <taxon>Halobacteriales</taxon>
        <taxon>Haloferacaceae</taxon>
        <taxon>Haloferax</taxon>
    </lineage>
</organism>
<gene>
    <name evidence="2" type="ORF">C440_17041</name>
</gene>
<evidence type="ECO:0000313" key="2">
    <source>
        <dbReference type="EMBL" id="ELZ90131.1"/>
    </source>
</evidence>
<comment type="caution">
    <text evidence="2">The sequence shown here is derived from an EMBL/GenBank/DDBJ whole genome shotgun (WGS) entry which is preliminary data.</text>
</comment>
<name>M0I093_9EURY</name>
<evidence type="ECO:0008006" key="4">
    <source>
        <dbReference type="Google" id="ProtNLM"/>
    </source>
</evidence>
<reference evidence="2 3" key="1">
    <citation type="journal article" date="2014" name="PLoS Genet.">
        <title>Phylogenetically driven sequencing of extremely halophilic archaea reveals strategies for static and dynamic osmo-response.</title>
        <authorList>
            <person name="Becker E.A."/>
            <person name="Seitzer P.M."/>
            <person name="Tritt A."/>
            <person name="Larsen D."/>
            <person name="Krusor M."/>
            <person name="Yao A.I."/>
            <person name="Wu D."/>
            <person name="Madern D."/>
            <person name="Eisen J.A."/>
            <person name="Darling A.E."/>
            <person name="Facciotti M.T."/>
        </authorList>
    </citation>
    <scope>NUCLEOTIDE SEQUENCE [LARGE SCALE GENOMIC DNA]</scope>
    <source>
        <strain evidence="2 3">ATCC BAA-1512</strain>
    </source>
</reference>
<dbReference type="PROSITE" id="PS51257">
    <property type="entry name" value="PROKAR_LIPOPROTEIN"/>
    <property type="match status" value="1"/>
</dbReference>
<dbReference type="PATRIC" id="fig|662479.7.peg.3459"/>
<sequence length="523" mass="57148">MKRRQYLGALGALTISSTSGCATVQSAVRSGPPYFENVEISGPSEVSVGDEFDIEITAKNTGGKKGDFTATLSTGKGAFTLDQSVRIEDVQVTKSKTTTIEDIYSDYATELTYRITDYDARHSVSVKTKGLELGETFETHDGHSIAVNGVGLEKSVFLNGESKQLLSANPGNVIVLVYFTIGYEGDDERPFTSDEIVTTAGSFISESSLSTYTFDDIAGVRKEHLDLSEIEPGVQKSGWMMFEVPYSELETLGVVWDRVSTGVPEVKWNLDAGDVPIFDAEATVPDEVEIGTTGTITLEVENTGDASGTYRYGMWRTGEYDSSQSVLDEITVEPGTTETVELDVTQEHIGSYEYEILPVNETTVVEFVPPTRTVGNSYVNPDGVRITPGIGALNFDGFSDTYAYETYDGSETVRASSGKKFLFVSIDVEHTDGSSSLPHQDDFSVDISGLTYDVVETSVWGETRFVSPRSGVEYDSFSSPKESQQWLLYEVPASTQQGDVVLRYRDQDGLSDDTFGADWTVDR</sequence>
<dbReference type="Proteomes" id="UP000011550">
    <property type="component" value="Unassembled WGS sequence"/>
</dbReference>
<dbReference type="InterPro" id="IPR029050">
    <property type="entry name" value="Immunoprotect_excell_Ig-like"/>
</dbReference>
<dbReference type="EMBL" id="AOLN01000020">
    <property type="protein sequence ID" value="ELZ90131.1"/>
    <property type="molecule type" value="Genomic_DNA"/>
</dbReference>
<dbReference type="RefSeq" id="WP_008321886.1">
    <property type="nucleotide sequence ID" value="NZ_AOLN01000020.1"/>
</dbReference>
<keyword evidence="1" id="KW-0732">Signal</keyword>